<comment type="similarity">
    <text evidence="3">Belongs to the IspD/TarI cytidylyltransferase family. IspD subfamily.</text>
</comment>
<reference evidence="4" key="1">
    <citation type="submission" date="2020-02" db="EMBL/GenBank/DDBJ databases">
        <authorList>
            <person name="Meier V. D."/>
        </authorList>
    </citation>
    <scope>NUCLEOTIDE SEQUENCE</scope>
    <source>
        <strain evidence="4">AVDCRST_MAG02</strain>
    </source>
</reference>
<dbReference type="EMBL" id="CADCVH010000052">
    <property type="protein sequence ID" value="CAA9456098.1"/>
    <property type="molecule type" value="Genomic_DNA"/>
</dbReference>
<dbReference type="GO" id="GO:0019288">
    <property type="term" value="P:isopentenyl diphosphate biosynthetic process, methylerythritol 4-phosphate pathway"/>
    <property type="evidence" value="ECO:0007669"/>
    <property type="project" value="UniProtKB-UniRule"/>
</dbReference>
<dbReference type="AlphaFoldDB" id="A0A6J4R5C5"/>
<evidence type="ECO:0000313" key="4">
    <source>
        <dbReference type="EMBL" id="CAA9456098.1"/>
    </source>
</evidence>
<keyword evidence="3" id="KW-0414">Isoprene biosynthesis</keyword>
<dbReference type="SUPFAM" id="SSF53448">
    <property type="entry name" value="Nucleotide-diphospho-sugar transferases"/>
    <property type="match status" value="1"/>
</dbReference>
<comment type="function">
    <text evidence="3">Catalyzes the formation of 4-diphosphocytidyl-2-C-methyl-D-erythritol from CTP and 2-C-methyl-D-erythritol 4-phosphate (MEP).</text>
</comment>
<comment type="pathway">
    <text evidence="3">Isoprenoid biosynthesis; isopentenyl diphosphate biosynthesis via DXP pathway; isopentenyl diphosphate from 1-deoxy-D-xylulose 5-phosphate: step 2/6.</text>
</comment>
<protein>
    <recommendedName>
        <fullName evidence="3">2-C-methyl-D-erythritol 4-phosphate cytidylyltransferase</fullName>
        <ecNumber evidence="3">2.7.7.60</ecNumber>
    </recommendedName>
    <alternativeName>
        <fullName evidence="3">4-diphosphocytidyl-2C-methyl-D-erythritol synthase</fullName>
    </alternativeName>
    <alternativeName>
        <fullName evidence="3">MEP cytidylyltransferase</fullName>
        <shortName evidence="3">MCT</shortName>
    </alternativeName>
</protein>
<dbReference type="PANTHER" id="PTHR32125">
    <property type="entry name" value="2-C-METHYL-D-ERYTHRITOL 4-PHOSPHATE CYTIDYLYLTRANSFERASE, CHLOROPLASTIC"/>
    <property type="match status" value="1"/>
</dbReference>
<accession>A0A6J4R5C5</accession>
<gene>
    <name evidence="3" type="primary">ispD</name>
    <name evidence="4" type="ORF">AVDCRST_MAG02-1530</name>
</gene>
<comment type="catalytic activity">
    <reaction evidence="3">
        <text>2-C-methyl-D-erythritol 4-phosphate + CTP + H(+) = 4-CDP-2-C-methyl-D-erythritol + diphosphate</text>
        <dbReference type="Rhea" id="RHEA:13429"/>
        <dbReference type="ChEBI" id="CHEBI:15378"/>
        <dbReference type="ChEBI" id="CHEBI:33019"/>
        <dbReference type="ChEBI" id="CHEBI:37563"/>
        <dbReference type="ChEBI" id="CHEBI:57823"/>
        <dbReference type="ChEBI" id="CHEBI:58262"/>
        <dbReference type="EC" id="2.7.7.60"/>
    </reaction>
</comment>
<evidence type="ECO:0000256" key="3">
    <source>
        <dbReference type="HAMAP-Rule" id="MF_00108"/>
    </source>
</evidence>
<dbReference type="InterPro" id="IPR034683">
    <property type="entry name" value="IspD/TarI"/>
</dbReference>
<organism evidence="4">
    <name type="scientific">uncultured Rubrobacteraceae bacterium</name>
    <dbReference type="NCBI Taxonomy" id="349277"/>
    <lineage>
        <taxon>Bacteria</taxon>
        <taxon>Bacillati</taxon>
        <taxon>Actinomycetota</taxon>
        <taxon>Rubrobacteria</taxon>
        <taxon>Rubrobacterales</taxon>
        <taxon>Rubrobacteraceae</taxon>
        <taxon>environmental samples</taxon>
    </lineage>
</organism>
<dbReference type="EC" id="2.7.7.60" evidence="3"/>
<dbReference type="InterPro" id="IPR001228">
    <property type="entry name" value="IspD"/>
</dbReference>
<sequence length="245" mass="26286">MANAMANTPAVALVLAGGLGTRMGRPKQFLQLRGRPALYHTLRAFEEASSVGRIYAVGDRPRVEALAKEAGISKYARCAEPGPFRQLSTKSGLLLCEEDPETLVLVHDGSRPLVTPELVDRVVEAALGEDRPDGVVPATHVSDTIKVERGGEVVKTLDRTELRAVQTPQAFRLGLLRRLHDAPHDYLGAATDDASLVEREGGRVLLVDGEKTNIKLTSPEDLVLAEAILAAREGAPEDSRAEGTS</sequence>
<dbReference type="InterPro" id="IPR029044">
    <property type="entry name" value="Nucleotide-diphossugar_trans"/>
</dbReference>
<dbReference type="Pfam" id="PF01128">
    <property type="entry name" value="IspD"/>
    <property type="match status" value="1"/>
</dbReference>
<proteinExistence type="inferred from homology"/>
<evidence type="ECO:0000256" key="2">
    <source>
        <dbReference type="ARBA" id="ARBA00022695"/>
    </source>
</evidence>
<dbReference type="Gene3D" id="3.90.550.10">
    <property type="entry name" value="Spore Coat Polysaccharide Biosynthesis Protein SpsA, Chain A"/>
    <property type="match status" value="1"/>
</dbReference>
<dbReference type="HAMAP" id="MF_00108">
    <property type="entry name" value="IspD"/>
    <property type="match status" value="1"/>
</dbReference>
<dbReference type="PANTHER" id="PTHR32125:SF4">
    <property type="entry name" value="2-C-METHYL-D-ERYTHRITOL 4-PHOSPHATE CYTIDYLYLTRANSFERASE, CHLOROPLASTIC"/>
    <property type="match status" value="1"/>
</dbReference>
<dbReference type="NCBIfam" id="TIGR00453">
    <property type="entry name" value="ispD"/>
    <property type="match status" value="1"/>
</dbReference>
<dbReference type="UniPathway" id="UPA00056">
    <property type="reaction ID" value="UER00093"/>
</dbReference>
<dbReference type="FunFam" id="3.90.550.10:FF:000003">
    <property type="entry name" value="2-C-methyl-D-erythritol 4-phosphate cytidylyltransferase"/>
    <property type="match status" value="1"/>
</dbReference>
<dbReference type="InterPro" id="IPR050088">
    <property type="entry name" value="IspD/TarI_cytidylyltransf_bact"/>
</dbReference>
<feature type="site" description="Transition state stabilizer" evidence="3">
    <location>
        <position position="27"/>
    </location>
</feature>
<name>A0A6J4R5C5_9ACTN</name>
<keyword evidence="1 3" id="KW-0808">Transferase</keyword>
<dbReference type="CDD" id="cd02516">
    <property type="entry name" value="CDP-ME_synthetase"/>
    <property type="match status" value="1"/>
</dbReference>
<evidence type="ECO:0000256" key="1">
    <source>
        <dbReference type="ARBA" id="ARBA00022679"/>
    </source>
</evidence>
<dbReference type="GO" id="GO:0050518">
    <property type="term" value="F:2-C-methyl-D-erythritol 4-phosphate cytidylyltransferase activity"/>
    <property type="evidence" value="ECO:0007669"/>
    <property type="project" value="UniProtKB-UniRule"/>
</dbReference>
<feature type="site" description="Transition state stabilizer" evidence="3">
    <location>
        <position position="22"/>
    </location>
</feature>
<feature type="site" description="Positions MEP for the nucleophilic attack" evidence="3">
    <location>
        <position position="159"/>
    </location>
</feature>
<keyword evidence="2 3" id="KW-0548">Nucleotidyltransferase</keyword>
<feature type="site" description="Positions MEP for the nucleophilic attack" evidence="3">
    <location>
        <position position="215"/>
    </location>
</feature>